<proteinExistence type="predicted"/>
<accession>A6IWX3</accession>
<dbReference type="AlphaFoldDB" id="A6IWX3"/>
<reference evidence="2" key="1">
    <citation type="submission" date="2005-09" db="EMBL/GenBank/DDBJ databases">
        <authorList>
            <person name="Mural R.J."/>
            <person name="Li P.W."/>
            <person name="Adams M.D."/>
            <person name="Amanatides P.G."/>
            <person name="Baden-Tillson H."/>
            <person name="Barnstead M."/>
            <person name="Chin S.H."/>
            <person name="Dew I."/>
            <person name="Evans C.A."/>
            <person name="Ferriera S."/>
            <person name="Flanigan M."/>
            <person name="Fosler C."/>
            <person name="Glodek A."/>
            <person name="Gu Z."/>
            <person name="Holt R.A."/>
            <person name="Jennings D."/>
            <person name="Kraft C.L."/>
            <person name="Lu F."/>
            <person name="Nguyen T."/>
            <person name="Nusskern D.R."/>
            <person name="Pfannkoch C.M."/>
            <person name="Sitter C."/>
            <person name="Sutton G.G."/>
            <person name="Venter J.C."/>
            <person name="Wang Z."/>
            <person name="Woodage T."/>
            <person name="Zheng X.H."/>
            <person name="Zhong F."/>
        </authorList>
    </citation>
    <scope>NUCLEOTIDE SEQUENCE [LARGE SCALE GENOMIC DNA]</scope>
    <source>
        <strain>BN</strain>
        <strain evidence="2">Sprague-Dawley</strain>
    </source>
</reference>
<dbReference type="EMBL" id="CH473971">
    <property type="protein sequence ID" value="EDM14404.1"/>
    <property type="molecule type" value="Genomic_DNA"/>
</dbReference>
<evidence type="ECO:0000313" key="1">
    <source>
        <dbReference type="EMBL" id="EDM14404.1"/>
    </source>
</evidence>
<sequence length="45" mass="5416">MHSYAHIKACLYILAITVFRKVRCFFNYVQPKMLMFCMDHKCSIL</sequence>
<protein>
    <submittedName>
        <fullName evidence="1">RCG46886</fullName>
    </submittedName>
</protein>
<name>A6IWX3_RAT</name>
<dbReference type="Proteomes" id="UP000234681">
    <property type="component" value="Chromosome 18"/>
</dbReference>
<organism evidence="1 2">
    <name type="scientific">Rattus norvegicus</name>
    <name type="common">Rat</name>
    <dbReference type="NCBI Taxonomy" id="10116"/>
    <lineage>
        <taxon>Eukaryota</taxon>
        <taxon>Metazoa</taxon>
        <taxon>Chordata</taxon>
        <taxon>Craniata</taxon>
        <taxon>Vertebrata</taxon>
        <taxon>Euteleostomi</taxon>
        <taxon>Mammalia</taxon>
        <taxon>Eutheria</taxon>
        <taxon>Euarchontoglires</taxon>
        <taxon>Glires</taxon>
        <taxon>Rodentia</taxon>
        <taxon>Myomorpha</taxon>
        <taxon>Muroidea</taxon>
        <taxon>Muridae</taxon>
        <taxon>Murinae</taxon>
        <taxon>Rattus</taxon>
    </lineage>
</organism>
<evidence type="ECO:0000313" key="2">
    <source>
        <dbReference type="Proteomes" id="UP000234681"/>
    </source>
</evidence>
<gene>
    <name evidence="1" type="ORF">rCG_46886</name>
</gene>